<accession>A0A3Q7JVE7</accession>
<sequence length="93" mass="11061">MDEWIKSDVLGELRVPISRYQGQNCVLKGAAKFGCVQIKRDIQGRRQTSFIGCSAFRVVVYHRRCWESRVSRAKLKFYFFLEFYISTLRRKMT</sequence>
<dbReference type="Gramene" id="Solyc12g038660.1.1">
    <property type="protein sequence ID" value="Solyc12g038660.1.1.1"/>
    <property type="gene ID" value="Solyc12g038660.1"/>
</dbReference>
<protein>
    <submittedName>
        <fullName evidence="1">Uncharacterized protein</fullName>
    </submittedName>
</protein>
<dbReference type="Proteomes" id="UP000004994">
    <property type="component" value="Chromosome 12"/>
</dbReference>
<reference evidence="1" key="2">
    <citation type="submission" date="2019-01" db="UniProtKB">
        <authorList>
            <consortium name="EnsemblPlants"/>
        </authorList>
    </citation>
    <scope>IDENTIFICATION</scope>
    <source>
        <strain evidence="1">cv. Heinz 1706</strain>
    </source>
</reference>
<dbReference type="EnsemblPlants" id="Solyc12g038660.1.1">
    <property type="protein sequence ID" value="Solyc12g038660.1.1.1"/>
    <property type="gene ID" value="Solyc12g038660.1"/>
</dbReference>
<dbReference type="InParanoid" id="A0A3Q7JVE7"/>
<keyword evidence="2" id="KW-1185">Reference proteome</keyword>
<reference evidence="1" key="1">
    <citation type="journal article" date="2012" name="Nature">
        <title>The tomato genome sequence provides insights into fleshy fruit evolution.</title>
        <authorList>
            <consortium name="Tomato Genome Consortium"/>
        </authorList>
    </citation>
    <scope>NUCLEOTIDE SEQUENCE [LARGE SCALE GENOMIC DNA]</scope>
    <source>
        <strain evidence="1">cv. Heinz 1706</strain>
    </source>
</reference>
<evidence type="ECO:0000313" key="2">
    <source>
        <dbReference type="Proteomes" id="UP000004994"/>
    </source>
</evidence>
<evidence type="ECO:0000313" key="1">
    <source>
        <dbReference type="EnsemblPlants" id="Solyc12g038660.1.1.1"/>
    </source>
</evidence>
<name>A0A3Q7JVE7_SOLLC</name>
<proteinExistence type="predicted"/>
<organism evidence="1">
    <name type="scientific">Solanum lycopersicum</name>
    <name type="common">Tomato</name>
    <name type="synonym">Lycopersicon esculentum</name>
    <dbReference type="NCBI Taxonomy" id="4081"/>
    <lineage>
        <taxon>Eukaryota</taxon>
        <taxon>Viridiplantae</taxon>
        <taxon>Streptophyta</taxon>
        <taxon>Embryophyta</taxon>
        <taxon>Tracheophyta</taxon>
        <taxon>Spermatophyta</taxon>
        <taxon>Magnoliopsida</taxon>
        <taxon>eudicotyledons</taxon>
        <taxon>Gunneridae</taxon>
        <taxon>Pentapetalae</taxon>
        <taxon>asterids</taxon>
        <taxon>lamiids</taxon>
        <taxon>Solanales</taxon>
        <taxon>Solanaceae</taxon>
        <taxon>Solanoideae</taxon>
        <taxon>Solaneae</taxon>
        <taxon>Solanum</taxon>
        <taxon>Solanum subgen. Lycopersicon</taxon>
    </lineage>
</organism>
<dbReference type="PaxDb" id="4081-Solyc12g038660.1.1"/>
<dbReference type="AlphaFoldDB" id="A0A3Q7JVE7"/>